<reference evidence="3 4" key="1">
    <citation type="submission" date="2020-07" db="EMBL/GenBank/DDBJ databases">
        <title>Sequencing the genomes of 1000 actinobacteria strains.</title>
        <authorList>
            <person name="Klenk H.-P."/>
        </authorList>
    </citation>
    <scope>NUCLEOTIDE SEQUENCE [LARGE SCALE GENOMIC DNA]</scope>
    <source>
        <strain evidence="3 4">DSM 18448</strain>
    </source>
</reference>
<evidence type="ECO:0000313" key="3">
    <source>
        <dbReference type="EMBL" id="NYH93257.1"/>
    </source>
</evidence>
<keyword evidence="4" id="KW-1185">Reference proteome</keyword>
<proteinExistence type="predicted"/>
<feature type="compositionally biased region" description="Polar residues" evidence="1">
    <location>
        <begin position="252"/>
        <end position="263"/>
    </location>
</feature>
<feature type="transmembrane region" description="Helical" evidence="2">
    <location>
        <begin position="84"/>
        <end position="102"/>
    </location>
</feature>
<name>A0A852ZJL9_9ACTN</name>
<feature type="transmembrane region" description="Helical" evidence="2">
    <location>
        <begin position="26"/>
        <end position="45"/>
    </location>
</feature>
<dbReference type="RefSeq" id="WP_179790808.1">
    <property type="nucleotide sequence ID" value="NZ_BAAARR010000045.1"/>
</dbReference>
<organism evidence="3 4">
    <name type="scientific">Actinopolymorpha rutila</name>
    <dbReference type="NCBI Taxonomy" id="446787"/>
    <lineage>
        <taxon>Bacteria</taxon>
        <taxon>Bacillati</taxon>
        <taxon>Actinomycetota</taxon>
        <taxon>Actinomycetes</taxon>
        <taxon>Propionibacteriales</taxon>
        <taxon>Actinopolymorphaceae</taxon>
        <taxon>Actinopolymorpha</taxon>
    </lineage>
</organism>
<feature type="transmembrane region" description="Helical" evidence="2">
    <location>
        <begin position="57"/>
        <end position="78"/>
    </location>
</feature>
<dbReference type="Proteomes" id="UP000579605">
    <property type="component" value="Unassembled WGS sequence"/>
</dbReference>
<evidence type="ECO:0000256" key="1">
    <source>
        <dbReference type="SAM" id="MobiDB-lite"/>
    </source>
</evidence>
<accession>A0A852ZJL9</accession>
<keyword evidence="2" id="KW-0812">Transmembrane</keyword>
<feature type="region of interest" description="Disordered" evidence="1">
    <location>
        <begin position="239"/>
        <end position="263"/>
    </location>
</feature>
<protein>
    <submittedName>
        <fullName evidence="3">Uncharacterized protein</fullName>
    </submittedName>
</protein>
<keyword evidence="2" id="KW-0472">Membrane</keyword>
<evidence type="ECO:0000313" key="4">
    <source>
        <dbReference type="Proteomes" id="UP000579605"/>
    </source>
</evidence>
<dbReference type="AlphaFoldDB" id="A0A852ZJL9"/>
<sequence>MAFAGWSFLFVGGSFALVGGSLTLVGGSFALCGIAVAVVRVAVAFVGHPLAVVGDPFALVGFAVALVFDAVPLVGAPFALVSKMVAFVGLVVALVGEVVAFFRGAHPFGACDESQFLQPTASLGREAAKIGRPTPFLGGMFTFTGGACSFVGGAKPQRSSLTGMGREELASLRRSPAQPRGERTCLGGSLPKLQGDSLQPGDLVGFMLPPVCGGHVIDSTPPPPNHPGQQPASTVALLPRRRPSCGGPRCSAGSTRTGPASRNRTIRGLDRPSAVGAGGLVRFVGIGWAVTVGRPAVRTALEGVVGADVSQVLKLAVRLRGEVMGVGLQGLAEVGRPGVVGDVFMVLLFGGMIIVLCHFRGSVSVFTGSNGRPSNSTRTVQWTHLLLKNSLDTPTATPKSTPHHRTGSA</sequence>
<keyword evidence="2" id="KW-1133">Transmembrane helix</keyword>
<feature type="region of interest" description="Disordered" evidence="1">
    <location>
        <begin position="170"/>
        <end position="191"/>
    </location>
</feature>
<comment type="caution">
    <text evidence="3">The sequence shown here is derived from an EMBL/GenBank/DDBJ whole genome shotgun (WGS) entry which is preliminary data.</text>
</comment>
<evidence type="ECO:0000256" key="2">
    <source>
        <dbReference type="SAM" id="Phobius"/>
    </source>
</evidence>
<gene>
    <name evidence="3" type="ORF">F4554_005895</name>
</gene>
<dbReference type="EMBL" id="JACBZH010000001">
    <property type="protein sequence ID" value="NYH93257.1"/>
    <property type="molecule type" value="Genomic_DNA"/>
</dbReference>